<name>A0A1C3TVT9_9HYPH</name>
<reference evidence="3" key="1">
    <citation type="submission" date="2016-08" db="EMBL/GenBank/DDBJ databases">
        <authorList>
            <person name="Varghese N."/>
            <person name="Submissions Spin"/>
        </authorList>
    </citation>
    <scope>NUCLEOTIDE SEQUENCE [LARGE SCALE GENOMIC DNA]</scope>
    <source>
        <strain evidence="3">CCBAU 57015</strain>
    </source>
</reference>
<dbReference type="Proteomes" id="UP000186228">
    <property type="component" value="Unassembled WGS sequence"/>
</dbReference>
<gene>
    <name evidence="2" type="ORF">GA0061100_101130</name>
</gene>
<evidence type="ECO:0000313" key="2">
    <source>
        <dbReference type="EMBL" id="SCB07323.1"/>
    </source>
</evidence>
<sequence>MPGCRRNFHIACLWAISTAVVFVAPAYRALADECPSKLIKSHQLSGMDFETSSRVYHDANVEIYESCVKNNGDKDLWIDWKIPGPKSYVLPGQALPSSRTFVNRQTINAHSCLEYGPLSELLFDPYLGHADDSKQMQKQDNEGCRPVPTTIGDKILEKLPEYIDTIFKAFTPSDREKSHDTMLKVEGKTSTHIEGTEAYRQNIVYMVSRIEGRPDGNPLDLTIRLESESPAATYLHSASSFKDMSWKVSSPEENEISFMVAMPKNPTLENARYEILDRNKIVVGSFFAPAWIEAPQ</sequence>
<keyword evidence="1" id="KW-0732">Signal</keyword>
<dbReference type="AlphaFoldDB" id="A0A1C3TVT9"/>
<organism evidence="2 3">
    <name type="scientific">Rhizobium hainanense</name>
    <dbReference type="NCBI Taxonomy" id="52131"/>
    <lineage>
        <taxon>Bacteria</taxon>
        <taxon>Pseudomonadati</taxon>
        <taxon>Pseudomonadota</taxon>
        <taxon>Alphaproteobacteria</taxon>
        <taxon>Hyphomicrobiales</taxon>
        <taxon>Rhizobiaceae</taxon>
        <taxon>Rhizobium/Agrobacterium group</taxon>
        <taxon>Rhizobium</taxon>
    </lineage>
</organism>
<dbReference type="EMBL" id="FMAC01000001">
    <property type="protein sequence ID" value="SCB07323.1"/>
    <property type="molecule type" value="Genomic_DNA"/>
</dbReference>
<feature type="chain" id="PRO_5008682462" evidence="1">
    <location>
        <begin position="32"/>
        <end position="296"/>
    </location>
</feature>
<feature type="signal peptide" evidence="1">
    <location>
        <begin position="1"/>
        <end position="31"/>
    </location>
</feature>
<protein>
    <submittedName>
        <fullName evidence="2">Uncharacterized protein</fullName>
    </submittedName>
</protein>
<evidence type="ECO:0000313" key="3">
    <source>
        <dbReference type="Proteomes" id="UP000186228"/>
    </source>
</evidence>
<proteinExistence type="predicted"/>
<keyword evidence="3" id="KW-1185">Reference proteome</keyword>
<evidence type="ECO:0000256" key="1">
    <source>
        <dbReference type="SAM" id="SignalP"/>
    </source>
</evidence>
<accession>A0A1C3TVT9</accession>
<dbReference type="STRING" id="52131.GA0061100_101130"/>